<keyword evidence="5" id="KW-1185">Reference proteome</keyword>
<dbReference type="SUPFAM" id="SSF46689">
    <property type="entry name" value="Homeodomain-like"/>
    <property type="match status" value="1"/>
</dbReference>
<gene>
    <name evidence="4" type="ORF">ACJDUG_02200</name>
</gene>
<protein>
    <submittedName>
        <fullName evidence="4">TetR/AcrR family transcriptional regulator</fullName>
    </submittedName>
</protein>
<keyword evidence="1 2" id="KW-0238">DNA-binding</keyword>
<proteinExistence type="predicted"/>
<dbReference type="InterPro" id="IPR036271">
    <property type="entry name" value="Tet_transcr_reg_TetR-rel_C_sf"/>
</dbReference>
<evidence type="ECO:0000259" key="3">
    <source>
        <dbReference type="PROSITE" id="PS50977"/>
    </source>
</evidence>
<sequence>MSKDIEKKILDATLETIAREKISGTRMHLIADEANMSQSNLHYYFPTKNDLIIALMDDLQKRFSSKRTESIDVKNKSLNENIHGILEEKKYDILNNKKVDYAQFDFWVQGTVNPEIRVKFQKTFEEWRENIKEVLEHNKVPSTIDSKNAEMLPFIIVSLMMGASMQYLIDEGKFDLDEYFTACEKLVLEFLENMA</sequence>
<comment type="caution">
    <text evidence="4">The sequence shown here is derived from an EMBL/GenBank/DDBJ whole genome shotgun (WGS) entry which is preliminary data.</text>
</comment>
<dbReference type="Gene3D" id="1.10.357.10">
    <property type="entry name" value="Tetracycline Repressor, domain 2"/>
    <property type="match status" value="1"/>
</dbReference>
<dbReference type="Proteomes" id="UP001623591">
    <property type="component" value="Unassembled WGS sequence"/>
</dbReference>
<feature type="domain" description="HTH tetR-type" evidence="3">
    <location>
        <begin position="3"/>
        <end position="63"/>
    </location>
</feature>
<organism evidence="4 5">
    <name type="scientific">Candidatus Clostridium stratigraminis</name>
    <dbReference type="NCBI Taxonomy" id="3381661"/>
    <lineage>
        <taxon>Bacteria</taxon>
        <taxon>Bacillati</taxon>
        <taxon>Bacillota</taxon>
        <taxon>Clostridia</taxon>
        <taxon>Eubacteriales</taxon>
        <taxon>Clostridiaceae</taxon>
        <taxon>Clostridium</taxon>
    </lineage>
</organism>
<dbReference type="RefSeq" id="WP_406768243.1">
    <property type="nucleotide sequence ID" value="NZ_JBJHZZ010000001.1"/>
</dbReference>
<dbReference type="Pfam" id="PF00440">
    <property type="entry name" value="TetR_N"/>
    <property type="match status" value="1"/>
</dbReference>
<dbReference type="InterPro" id="IPR001647">
    <property type="entry name" value="HTH_TetR"/>
</dbReference>
<dbReference type="InterPro" id="IPR009057">
    <property type="entry name" value="Homeodomain-like_sf"/>
</dbReference>
<dbReference type="SUPFAM" id="SSF48498">
    <property type="entry name" value="Tetracyclin repressor-like, C-terminal domain"/>
    <property type="match status" value="1"/>
</dbReference>
<dbReference type="Gene3D" id="1.10.10.60">
    <property type="entry name" value="Homeodomain-like"/>
    <property type="match status" value="1"/>
</dbReference>
<dbReference type="PROSITE" id="PS50977">
    <property type="entry name" value="HTH_TETR_2"/>
    <property type="match status" value="1"/>
</dbReference>
<accession>A0ABW8SZX2</accession>
<evidence type="ECO:0000313" key="4">
    <source>
        <dbReference type="EMBL" id="MFL0245787.1"/>
    </source>
</evidence>
<reference evidence="4 5" key="1">
    <citation type="submission" date="2024-11" db="EMBL/GenBank/DDBJ databases">
        <authorList>
            <person name="Heng Y.C."/>
            <person name="Lim A.C.H."/>
            <person name="Lee J.K.Y."/>
            <person name="Kittelmann S."/>
        </authorList>
    </citation>
    <scope>NUCLEOTIDE SEQUENCE [LARGE SCALE GENOMIC DNA]</scope>
    <source>
        <strain evidence="4 5">WILCCON 0185</strain>
    </source>
</reference>
<name>A0ABW8SZX2_9CLOT</name>
<feature type="DNA-binding region" description="H-T-H motif" evidence="2">
    <location>
        <begin position="26"/>
        <end position="45"/>
    </location>
</feature>
<dbReference type="EMBL" id="JBJHZZ010000001">
    <property type="protein sequence ID" value="MFL0245787.1"/>
    <property type="molecule type" value="Genomic_DNA"/>
</dbReference>
<evidence type="ECO:0000313" key="5">
    <source>
        <dbReference type="Proteomes" id="UP001623591"/>
    </source>
</evidence>
<evidence type="ECO:0000256" key="1">
    <source>
        <dbReference type="ARBA" id="ARBA00023125"/>
    </source>
</evidence>
<evidence type="ECO:0000256" key="2">
    <source>
        <dbReference type="PROSITE-ProRule" id="PRU00335"/>
    </source>
</evidence>